<dbReference type="AlphaFoldDB" id="A0A2I1KPB8"/>
<protein>
    <submittedName>
        <fullName evidence="1">Uncharacterized protein</fullName>
    </submittedName>
</protein>
<dbReference type="EMBL" id="NNRU01000009">
    <property type="protein sequence ID" value="RFT26622.1"/>
    <property type="molecule type" value="Genomic_DNA"/>
</dbReference>
<organism evidence="1 2">
    <name type="scientific">Gardnerella vaginalis</name>
    <dbReference type="NCBI Taxonomy" id="2702"/>
    <lineage>
        <taxon>Bacteria</taxon>
        <taxon>Bacillati</taxon>
        <taxon>Actinomycetota</taxon>
        <taxon>Actinomycetes</taxon>
        <taxon>Bifidobacteriales</taxon>
        <taxon>Bifidobacteriaceae</taxon>
        <taxon>Gardnerella</taxon>
    </lineage>
</organism>
<evidence type="ECO:0000313" key="2">
    <source>
        <dbReference type="Proteomes" id="UP000258379"/>
    </source>
</evidence>
<reference evidence="1 2" key="1">
    <citation type="submission" date="2017-07" db="EMBL/GenBank/DDBJ databases">
        <title>A comparative genomics approach to explaining the enigmatic role of Gardnerella vaginalis in the vaginal microbiome.</title>
        <authorList>
            <person name="Vancuren S.J."/>
            <person name="Hill J.E."/>
        </authorList>
    </citation>
    <scope>NUCLEOTIDE SEQUENCE [LARGE SCALE GENOMIC DNA]</scope>
    <source>
        <strain evidence="1 2">WP023</strain>
    </source>
</reference>
<dbReference type="Proteomes" id="UP000258379">
    <property type="component" value="Unassembled WGS sequence"/>
</dbReference>
<sequence>MIFAFVRFATRFLCMVLYMIFFGQHVRVRSNLFGCSKFYKSFQIS</sequence>
<accession>A0A2I1KPB8</accession>
<gene>
    <name evidence="1" type="ORF">CG405_08740</name>
</gene>
<name>A0A2I1KPB8_GARVA</name>
<proteinExistence type="predicted"/>
<comment type="caution">
    <text evidence="1">The sequence shown here is derived from an EMBL/GenBank/DDBJ whole genome shotgun (WGS) entry which is preliminary data.</text>
</comment>
<evidence type="ECO:0000313" key="1">
    <source>
        <dbReference type="EMBL" id="RFT26622.1"/>
    </source>
</evidence>